<evidence type="ECO:0000313" key="4">
    <source>
        <dbReference type="EMBL" id="PJO76640.1"/>
    </source>
</evidence>
<feature type="compositionally biased region" description="Polar residues" evidence="1">
    <location>
        <begin position="106"/>
        <end position="117"/>
    </location>
</feature>
<dbReference type="Pfam" id="PF13511">
    <property type="entry name" value="DUF4124"/>
    <property type="match status" value="1"/>
</dbReference>
<accession>A0A2H9YVF8</accession>
<dbReference type="AlphaFoldDB" id="A0A2H9YVF8"/>
<dbReference type="RefSeq" id="WP_100534607.1">
    <property type="nucleotide sequence ID" value="NZ_CBDBYO010000002.1"/>
</dbReference>
<gene>
    <name evidence="4" type="ORF">CWI32_03120</name>
</gene>
<dbReference type="GeneID" id="97177318"/>
<keyword evidence="2" id="KW-0732">Signal</keyword>
<protein>
    <submittedName>
        <fullName evidence="4">DUF4124 domain-containing protein</fullName>
    </submittedName>
</protein>
<feature type="chain" id="PRO_5014145716" evidence="2">
    <location>
        <begin position="27"/>
        <end position="117"/>
    </location>
</feature>
<comment type="caution">
    <text evidence="4">The sequence shown here is derived from an EMBL/GenBank/DDBJ whole genome shotgun (WGS) entry which is preliminary data.</text>
</comment>
<evidence type="ECO:0000313" key="5">
    <source>
        <dbReference type="Proteomes" id="UP000243446"/>
    </source>
</evidence>
<evidence type="ECO:0000256" key="2">
    <source>
        <dbReference type="SAM" id="SignalP"/>
    </source>
</evidence>
<feature type="compositionally biased region" description="Low complexity" evidence="1">
    <location>
        <begin position="74"/>
        <end position="98"/>
    </location>
</feature>
<evidence type="ECO:0000256" key="1">
    <source>
        <dbReference type="SAM" id="MobiDB-lite"/>
    </source>
</evidence>
<reference evidence="4 5" key="1">
    <citation type="submission" date="2017-11" db="EMBL/GenBank/DDBJ databases">
        <title>Revising the taxonomy of the Acinetobacter lwoffii group: the description of Acinetobacter pseudolwoffii sp. nov. and emended description of Acinetobacter lwoffii.</title>
        <authorList>
            <person name="Nemec A."/>
            <person name="Radolfova-Krizova L."/>
        </authorList>
    </citation>
    <scope>NUCLEOTIDE SEQUENCE [LARGE SCALE GENOMIC DNA]</scope>
    <source>
        <strain evidence="4 5">ANC 5044</strain>
    </source>
</reference>
<evidence type="ECO:0000259" key="3">
    <source>
        <dbReference type="Pfam" id="PF13511"/>
    </source>
</evidence>
<name>A0A2H9YVF8_9GAMM</name>
<dbReference type="Proteomes" id="UP000243446">
    <property type="component" value="Unassembled WGS sequence"/>
</dbReference>
<sequence>MKISFLTALSLSCAISLGTCSSSASAIQYYKWVDAKGTTHYTKTPPPKSAKKATTVDTYGWKNSAPASPRTAETEVQTENTPQEQQQQAPQVPANQDQQQREANEALQQSKNRAVAL</sequence>
<proteinExistence type="predicted"/>
<feature type="region of interest" description="Disordered" evidence="1">
    <location>
        <begin position="38"/>
        <end position="117"/>
    </location>
</feature>
<feature type="signal peptide" evidence="2">
    <location>
        <begin position="1"/>
        <end position="26"/>
    </location>
</feature>
<dbReference type="EMBL" id="PHRG01000001">
    <property type="protein sequence ID" value="PJO76640.1"/>
    <property type="molecule type" value="Genomic_DNA"/>
</dbReference>
<dbReference type="InterPro" id="IPR025392">
    <property type="entry name" value="DUF4124"/>
</dbReference>
<organism evidence="4 5">
    <name type="scientific">Acinetobacter pseudolwoffii</name>
    <dbReference type="NCBI Taxonomy" id="2053287"/>
    <lineage>
        <taxon>Bacteria</taxon>
        <taxon>Pseudomonadati</taxon>
        <taxon>Pseudomonadota</taxon>
        <taxon>Gammaproteobacteria</taxon>
        <taxon>Moraxellales</taxon>
        <taxon>Moraxellaceae</taxon>
        <taxon>Acinetobacter</taxon>
    </lineage>
</organism>
<feature type="domain" description="DUF4124" evidence="3">
    <location>
        <begin position="20"/>
        <end position="70"/>
    </location>
</feature>